<dbReference type="AlphaFoldDB" id="A0A225VM10"/>
<feature type="region of interest" description="Disordered" evidence="1">
    <location>
        <begin position="85"/>
        <end position="104"/>
    </location>
</feature>
<organism evidence="2 3">
    <name type="scientific">Phytophthora megakarya</name>
    <dbReference type="NCBI Taxonomy" id="4795"/>
    <lineage>
        <taxon>Eukaryota</taxon>
        <taxon>Sar</taxon>
        <taxon>Stramenopiles</taxon>
        <taxon>Oomycota</taxon>
        <taxon>Peronosporomycetes</taxon>
        <taxon>Peronosporales</taxon>
        <taxon>Peronosporaceae</taxon>
        <taxon>Phytophthora</taxon>
    </lineage>
</organism>
<proteinExistence type="predicted"/>
<name>A0A225VM10_9STRA</name>
<sequence>MPATSGSSKRHAGQMHVKIWDQVSSYQLHCLANERFWSGVSLKPAVTACHVRACTDFRLYITLICRDDTIPDPAGAATEPWLSSIPGQYPAQKHSEGTRRVARPGAGHKPYLAVARARRHVVDKGNEDISTSGCTIHDLSYSDGVSVSDYTDQTSTTKPDYVHCDAVATEGSSSEARTPNAEIDVMAGDVASAFRNNSIHSNIVFLFTGHIKEENVIVIDLITPFG</sequence>
<evidence type="ECO:0000256" key="1">
    <source>
        <dbReference type="SAM" id="MobiDB-lite"/>
    </source>
</evidence>
<dbReference type="Proteomes" id="UP000198211">
    <property type="component" value="Unassembled WGS sequence"/>
</dbReference>
<accession>A0A225VM10</accession>
<reference evidence="3" key="1">
    <citation type="submission" date="2017-03" db="EMBL/GenBank/DDBJ databases">
        <title>Phytopthora megakarya and P. palmivora, two closely related causual agents of cacao black pod achieved similar genome size and gene model numbers by different mechanisms.</title>
        <authorList>
            <person name="Ali S."/>
            <person name="Shao J."/>
            <person name="Larry D.J."/>
            <person name="Kronmiller B."/>
            <person name="Shen D."/>
            <person name="Strem M.D."/>
            <person name="Melnick R.L."/>
            <person name="Guiltinan M.J."/>
            <person name="Tyler B.M."/>
            <person name="Meinhardt L.W."/>
            <person name="Bailey B.A."/>
        </authorList>
    </citation>
    <scope>NUCLEOTIDE SEQUENCE [LARGE SCALE GENOMIC DNA]</scope>
    <source>
        <strain evidence="3">zdho120</strain>
    </source>
</reference>
<evidence type="ECO:0000313" key="2">
    <source>
        <dbReference type="EMBL" id="OWZ06385.1"/>
    </source>
</evidence>
<comment type="caution">
    <text evidence="2">The sequence shown here is derived from an EMBL/GenBank/DDBJ whole genome shotgun (WGS) entry which is preliminary data.</text>
</comment>
<gene>
    <name evidence="2" type="ORF">PHMEG_00021365</name>
</gene>
<keyword evidence="3" id="KW-1185">Reference proteome</keyword>
<evidence type="ECO:0000313" key="3">
    <source>
        <dbReference type="Proteomes" id="UP000198211"/>
    </source>
</evidence>
<dbReference type="EMBL" id="NBNE01003985">
    <property type="protein sequence ID" value="OWZ06385.1"/>
    <property type="molecule type" value="Genomic_DNA"/>
</dbReference>
<protein>
    <submittedName>
        <fullName evidence="2">Uncharacterized protein</fullName>
    </submittedName>
</protein>